<keyword evidence="1" id="KW-0449">Lipoprotein</keyword>
<evidence type="ECO:0000313" key="2">
    <source>
        <dbReference type="Proteomes" id="UP000242084"/>
    </source>
</evidence>
<reference evidence="1 2" key="1">
    <citation type="submission" date="2017-06" db="EMBL/GenBank/DDBJ databases">
        <authorList>
            <consortium name="Pathogen Informatics"/>
        </authorList>
    </citation>
    <scope>NUCLEOTIDE SEQUENCE [LARGE SCALE GENOMIC DNA]</scope>
    <source>
        <strain evidence="1 2">NCTC13839</strain>
    </source>
</reference>
<name>A0A239ZTB8_9STAP</name>
<evidence type="ECO:0000313" key="1">
    <source>
        <dbReference type="EMBL" id="SNV74461.1"/>
    </source>
</evidence>
<dbReference type="Proteomes" id="UP000242084">
    <property type="component" value="Chromosome 1"/>
</dbReference>
<gene>
    <name evidence="1" type="primary">kapB</name>
    <name evidence="1" type="ORF">SAMEA4384403_01908</name>
</gene>
<keyword evidence="1" id="KW-0808">Transferase</keyword>
<keyword evidence="2" id="KW-1185">Reference proteome</keyword>
<dbReference type="SMART" id="SM01298">
    <property type="entry name" value="KapB"/>
    <property type="match status" value="1"/>
</dbReference>
<dbReference type="AlphaFoldDB" id="A0A239ZTB8"/>
<sequence length="125" mass="14932">MLYQFPHKTGQYVVEIIDEKGEEKLIQVLAVLKHPRQGDIHNPNEVENVFFHERKALSKYEKRYTSPQFLKEYTLELPDYISSLKSALNELEDKMSKRDNAYSKEALKCIQQLKLDYERQYKTNF</sequence>
<keyword evidence="1" id="KW-0418">Kinase</keyword>
<dbReference type="Gene3D" id="2.30.30.430">
    <property type="entry name" value="Kinase associated protein B domain"/>
    <property type="match status" value="1"/>
</dbReference>
<dbReference type="InterPro" id="IPR014916">
    <property type="entry name" value="KapB"/>
</dbReference>
<proteinExistence type="predicted"/>
<dbReference type="SUPFAM" id="SSF141251">
    <property type="entry name" value="Kinase-associated protein B-like"/>
    <property type="match status" value="1"/>
</dbReference>
<organism evidence="1 2">
    <name type="scientific">Mammaliicoccus stepanovicii</name>
    <dbReference type="NCBI Taxonomy" id="643214"/>
    <lineage>
        <taxon>Bacteria</taxon>
        <taxon>Bacillati</taxon>
        <taxon>Bacillota</taxon>
        <taxon>Bacilli</taxon>
        <taxon>Bacillales</taxon>
        <taxon>Staphylococcaceae</taxon>
        <taxon>Mammaliicoccus</taxon>
    </lineage>
</organism>
<dbReference type="GO" id="GO:0016301">
    <property type="term" value="F:kinase activity"/>
    <property type="evidence" value="ECO:0007669"/>
    <property type="project" value="UniProtKB-KW"/>
</dbReference>
<accession>A0A239ZTB8</accession>
<dbReference type="InterPro" id="IPR038080">
    <property type="entry name" value="KapB_sf"/>
</dbReference>
<dbReference type="Pfam" id="PF08810">
    <property type="entry name" value="KapB"/>
    <property type="match status" value="1"/>
</dbReference>
<dbReference type="KEGG" id="sste:SAMEA4384403_1908"/>
<protein>
    <submittedName>
        <fullName evidence="1">Kinase-associated lipoprotein B</fullName>
    </submittedName>
</protein>
<dbReference type="EMBL" id="LT906462">
    <property type="protein sequence ID" value="SNV74461.1"/>
    <property type="molecule type" value="Genomic_DNA"/>
</dbReference>
<dbReference type="RefSeq" id="WP_095088952.1">
    <property type="nucleotide sequence ID" value="NZ_BMDM01000001.1"/>
</dbReference>
<dbReference type="OrthoDB" id="2407789at2"/>